<protein>
    <submittedName>
        <fullName evidence="3">DUF2116 family Zn-ribbon domain-containing protein</fullName>
    </submittedName>
</protein>
<evidence type="ECO:0000256" key="1">
    <source>
        <dbReference type="SAM" id="Phobius"/>
    </source>
</evidence>
<sequence>MPGIVPHRHCVICGKAIEPEKQVCSDACEEILNKERKRQRNFMILMFGILIALLLLMWLPYIH</sequence>
<keyword evidence="1" id="KW-0812">Transmembrane</keyword>
<gene>
    <name evidence="2" type="ORF">ENN70_06235</name>
    <name evidence="3" type="ORF">ENW66_07200</name>
</gene>
<evidence type="ECO:0000313" key="3">
    <source>
        <dbReference type="EMBL" id="HFW32717.1"/>
    </source>
</evidence>
<keyword evidence="1" id="KW-1133">Transmembrane helix</keyword>
<reference evidence="3" key="1">
    <citation type="journal article" date="2020" name="mSystems">
        <title>Genome- and Community-Level Interaction Insights into Carbon Utilization and Element Cycling Functions of Hydrothermarchaeota in Hydrothermal Sediment.</title>
        <authorList>
            <person name="Zhou Z."/>
            <person name="Liu Y."/>
            <person name="Xu W."/>
            <person name="Pan J."/>
            <person name="Luo Z.H."/>
            <person name="Li M."/>
        </authorList>
    </citation>
    <scope>NUCLEOTIDE SEQUENCE [LARGE SCALE GENOMIC DNA]</scope>
    <source>
        <strain evidence="2">SpSt-12</strain>
        <strain evidence="3">SpSt-87</strain>
    </source>
</reference>
<proteinExistence type="predicted"/>
<dbReference type="EMBL" id="DSCQ01000078">
    <property type="protein sequence ID" value="HET21651.1"/>
    <property type="molecule type" value="Genomic_DNA"/>
</dbReference>
<dbReference type="Pfam" id="PF09889">
    <property type="entry name" value="DUF2116"/>
    <property type="match status" value="1"/>
</dbReference>
<evidence type="ECO:0000313" key="2">
    <source>
        <dbReference type="EMBL" id="HET21651.1"/>
    </source>
</evidence>
<dbReference type="InterPro" id="IPR019216">
    <property type="entry name" value="DUF2116_treble_clef"/>
</dbReference>
<dbReference type="EMBL" id="DTLB01000042">
    <property type="protein sequence ID" value="HFW32717.1"/>
    <property type="molecule type" value="Genomic_DNA"/>
</dbReference>
<dbReference type="AlphaFoldDB" id="A0A7C3MB49"/>
<organism evidence="3">
    <name type="scientific">Archaeoglobus fulgidus</name>
    <dbReference type="NCBI Taxonomy" id="2234"/>
    <lineage>
        <taxon>Archaea</taxon>
        <taxon>Methanobacteriati</taxon>
        <taxon>Methanobacteriota</taxon>
        <taxon>Archaeoglobi</taxon>
        <taxon>Archaeoglobales</taxon>
        <taxon>Archaeoglobaceae</taxon>
        <taxon>Archaeoglobus</taxon>
    </lineage>
</organism>
<accession>A0A7C3MB49</accession>
<dbReference type="PIRSF" id="PIRSF004990">
    <property type="entry name" value="UCP004990"/>
    <property type="match status" value="1"/>
</dbReference>
<feature type="transmembrane region" description="Helical" evidence="1">
    <location>
        <begin position="42"/>
        <end position="62"/>
    </location>
</feature>
<comment type="caution">
    <text evidence="3">The sequence shown here is derived from an EMBL/GenBank/DDBJ whole genome shotgun (WGS) entry which is preliminary data.</text>
</comment>
<keyword evidence="1" id="KW-0472">Membrane</keyword>
<name>A0A7C3MB49_ARCFL</name>